<dbReference type="EMBL" id="CP010836">
    <property type="protein sequence ID" value="AJP70659.1"/>
    <property type="molecule type" value="Genomic_DNA"/>
</dbReference>
<accession>A0A7U5BE97</accession>
<evidence type="ECO:0000256" key="1">
    <source>
        <dbReference type="SAM" id="SignalP"/>
    </source>
</evidence>
<evidence type="ECO:0000313" key="3">
    <source>
        <dbReference type="Proteomes" id="UP000032300"/>
    </source>
</evidence>
<proteinExistence type="predicted"/>
<protein>
    <recommendedName>
        <fullName evidence="4">P pilus assembly/Cpx signaling pathway, periplasmic inhibitor/zinc-resistance associated protein</fullName>
    </recommendedName>
</protein>
<keyword evidence="3" id="KW-1185">Reference proteome</keyword>
<keyword evidence="1" id="KW-0732">Signal</keyword>
<dbReference type="AlphaFoldDB" id="A0A7U5BE97"/>
<dbReference type="Proteomes" id="UP000032300">
    <property type="component" value="Chromosome"/>
</dbReference>
<reference evidence="2 3" key="1">
    <citation type="journal article" date="2015" name="Int. J. Syst. Evol. Microbiol.">
        <title>Sphingomonas hengshuiensis sp. nov., isolated from lake wetland.</title>
        <authorList>
            <person name="Wei S."/>
            <person name="Wang T."/>
            <person name="Liu H."/>
            <person name="Zhang C."/>
            <person name="Guo J."/>
            <person name="Wang Q."/>
            <person name="Liang K."/>
            <person name="Zhang Z."/>
        </authorList>
    </citation>
    <scope>NUCLEOTIDE SEQUENCE [LARGE SCALE GENOMIC DNA]</scope>
    <source>
        <strain evidence="2 3">WHSC-8</strain>
    </source>
</reference>
<gene>
    <name evidence="2" type="ORF">TS85_00625</name>
</gene>
<feature type="signal peptide" evidence="1">
    <location>
        <begin position="1"/>
        <end position="25"/>
    </location>
</feature>
<evidence type="ECO:0000313" key="2">
    <source>
        <dbReference type="EMBL" id="AJP70659.1"/>
    </source>
</evidence>
<name>A0A7U5BE97_9SPHN</name>
<organism evidence="2 3">
    <name type="scientific">Sphingomonas hengshuiensis</name>
    <dbReference type="NCBI Taxonomy" id="1609977"/>
    <lineage>
        <taxon>Bacteria</taxon>
        <taxon>Pseudomonadati</taxon>
        <taxon>Pseudomonadota</taxon>
        <taxon>Alphaproteobacteria</taxon>
        <taxon>Sphingomonadales</taxon>
        <taxon>Sphingomonadaceae</taxon>
        <taxon>Sphingomonas</taxon>
    </lineage>
</organism>
<reference evidence="2 3" key="2">
    <citation type="submission" date="2015-02" db="EMBL/GenBank/DDBJ databases">
        <title>The complete genome of Sphingomonas hengshuiensis sp. WHSC-8 isolated from soil of Hengshui Lake.</title>
        <authorList>
            <person name="Wei S."/>
            <person name="Guo J."/>
            <person name="Su C."/>
            <person name="Wu R."/>
            <person name="Zhang Z."/>
            <person name="Liang K."/>
            <person name="Li H."/>
            <person name="Wang T."/>
            <person name="Liu H."/>
            <person name="Zhang C."/>
            <person name="Li Z."/>
            <person name="Wang Q."/>
            <person name="Meng J."/>
        </authorList>
    </citation>
    <scope>NUCLEOTIDE SEQUENCE [LARGE SCALE GENOMIC DNA]</scope>
    <source>
        <strain evidence="2 3">WHSC-8</strain>
    </source>
</reference>
<dbReference type="OrthoDB" id="7569823at2"/>
<feature type="chain" id="PRO_5031454518" description="P pilus assembly/Cpx signaling pathway, periplasmic inhibitor/zinc-resistance associated protein" evidence="1">
    <location>
        <begin position="26"/>
        <end position="125"/>
    </location>
</feature>
<sequence length="125" mass="13997">MKTITILLAGLGIAAAALPATTATAATAPNHGYASFQGQGAWQNINARQNRLEQRINQGIRSGALSRAEATRLRNEFRGLTRLEAQYRRSGRGLTLSERRDLDRRFDALSARIRIEKNDRNNHRR</sequence>
<dbReference type="KEGG" id="sphi:TS85_00625"/>
<dbReference type="RefSeq" id="WP_044329794.1">
    <property type="nucleotide sequence ID" value="NZ_CP010836.1"/>
</dbReference>
<evidence type="ECO:0008006" key="4">
    <source>
        <dbReference type="Google" id="ProtNLM"/>
    </source>
</evidence>